<evidence type="ECO:0000256" key="2">
    <source>
        <dbReference type="SAM" id="Phobius"/>
    </source>
</evidence>
<proteinExistence type="predicted"/>
<dbReference type="AlphaFoldDB" id="A0ABD3QXH9"/>
<comment type="caution">
    <text evidence="3">The sequence shown here is derived from an EMBL/GenBank/DDBJ whole genome shotgun (WGS) entry which is preliminary data.</text>
</comment>
<keyword evidence="2" id="KW-0472">Membrane</keyword>
<evidence type="ECO:0000256" key="1">
    <source>
        <dbReference type="SAM" id="MobiDB-lite"/>
    </source>
</evidence>
<reference evidence="3 4" key="1">
    <citation type="journal article" date="2020" name="G3 (Bethesda)">
        <title>Improved Reference Genome for Cyclotella cryptica CCMP332, a Model for Cell Wall Morphogenesis, Salinity Adaptation, and Lipid Production in Diatoms (Bacillariophyta).</title>
        <authorList>
            <person name="Roberts W.R."/>
            <person name="Downey K.M."/>
            <person name="Ruck E.C."/>
            <person name="Traller J.C."/>
            <person name="Alverson A.J."/>
        </authorList>
    </citation>
    <scope>NUCLEOTIDE SEQUENCE [LARGE SCALE GENOMIC DNA]</scope>
    <source>
        <strain evidence="3 4">CCMP332</strain>
    </source>
</reference>
<feature type="region of interest" description="Disordered" evidence="1">
    <location>
        <begin position="1"/>
        <end position="21"/>
    </location>
</feature>
<gene>
    <name evidence="3" type="ORF">HJC23_006700</name>
</gene>
<protein>
    <submittedName>
        <fullName evidence="3">Uncharacterized protein</fullName>
    </submittedName>
</protein>
<keyword evidence="2" id="KW-1133">Transmembrane helix</keyword>
<evidence type="ECO:0000313" key="4">
    <source>
        <dbReference type="Proteomes" id="UP001516023"/>
    </source>
</evidence>
<evidence type="ECO:0000313" key="3">
    <source>
        <dbReference type="EMBL" id="KAL3804928.1"/>
    </source>
</evidence>
<keyword evidence="2" id="KW-0812">Transmembrane</keyword>
<name>A0ABD3QXH9_9STRA</name>
<dbReference type="EMBL" id="JABMIG020000005">
    <property type="protein sequence ID" value="KAL3804928.1"/>
    <property type="molecule type" value="Genomic_DNA"/>
</dbReference>
<keyword evidence="4" id="KW-1185">Reference proteome</keyword>
<feature type="transmembrane region" description="Helical" evidence="2">
    <location>
        <begin position="37"/>
        <end position="55"/>
    </location>
</feature>
<dbReference type="Proteomes" id="UP001516023">
    <property type="component" value="Unassembled WGS sequence"/>
</dbReference>
<accession>A0ABD3QXH9</accession>
<sequence>MSNERVTEIDQLLPTPTNPRPHFHRRLYSEQNRRRQIVSGAAFFSLFTAIYLCMIRPSAHRYHKTRERSYKPSDQLRELNSLTQSSLREILIDEHANQANNGSTIGPKQSISDTMLSTHGAQSTSSNGNTYQCLSQVMIMRHCDKDVKTRDKSGRIRIRDKRDVFGDGHCSPKGKERSAFIATLFVENEEFVSLLNGTKATVDDLSDKGVPPIPAVNASVAHADANVIKPQFPSPLKLYALNEARYNKNPMKEHKNFREVETLTPLADKFDLDIDESFGVNEEGDLAIDFFTSLSESVKMNIDRVVHRNDSMAQERELSRDDVSKMRLCQNGMTVINWKHSLIPNLARALGCGKEVGCPTKYHSHDFDTVWVITYEYSLALVIVAPPNSTIFPVENLSESSSKSSNHKHRALNHLKSTDSDTTTWKVSAQTVKEGFDQVY</sequence>
<organism evidence="3 4">
    <name type="scientific">Cyclotella cryptica</name>
    <dbReference type="NCBI Taxonomy" id="29204"/>
    <lineage>
        <taxon>Eukaryota</taxon>
        <taxon>Sar</taxon>
        <taxon>Stramenopiles</taxon>
        <taxon>Ochrophyta</taxon>
        <taxon>Bacillariophyta</taxon>
        <taxon>Coscinodiscophyceae</taxon>
        <taxon>Thalassiosirophycidae</taxon>
        <taxon>Stephanodiscales</taxon>
        <taxon>Stephanodiscaceae</taxon>
        <taxon>Cyclotella</taxon>
    </lineage>
</organism>